<protein>
    <recommendedName>
        <fullName evidence="1">BclA C-terminal domain-containing protein</fullName>
    </recommendedName>
</protein>
<comment type="caution">
    <text evidence="2">The sequence shown here is derived from an EMBL/GenBank/DDBJ whole genome shotgun (WGS) entry which is preliminary data.</text>
</comment>
<sequence length="90" mass="9383">MFTLLEAGRYAITYNVRLTASLLLGARILVNGEPVPVLTINALLVASNLNASFIVDLPAGATLTLELFGLLGAATLQAGNGATLNVMRIE</sequence>
<dbReference type="EMBL" id="CAKJTJ010000005">
    <property type="protein sequence ID" value="CAG9620493.1"/>
    <property type="molecule type" value="Genomic_DNA"/>
</dbReference>
<keyword evidence="3" id="KW-1185">Reference proteome</keyword>
<evidence type="ECO:0000259" key="1">
    <source>
        <dbReference type="Pfam" id="PF18573"/>
    </source>
</evidence>
<feature type="domain" description="BclA C-terminal" evidence="1">
    <location>
        <begin position="2"/>
        <end position="89"/>
    </location>
</feature>
<organism evidence="2 3">
    <name type="scientific">Sutcliffiella rhizosphaerae</name>
    <dbReference type="NCBI Taxonomy" id="2880967"/>
    <lineage>
        <taxon>Bacteria</taxon>
        <taxon>Bacillati</taxon>
        <taxon>Bacillota</taxon>
        <taxon>Bacilli</taxon>
        <taxon>Bacillales</taxon>
        <taxon>Bacillaceae</taxon>
        <taxon>Sutcliffiella</taxon>
    </lineage>
</organism>
<dbReference type="InterPro" id="IPR008983">
    <property type="entry name" value="Tumour_necrosis_fac-like_dom"/>
</dbReference>
<gene>
    <name evidence="2" type="ORF">BACCIP111883_01262</name>
</gene>
<accession>A0ABN8ABH4</accession>
<reference evidence="2 3" key="1">
    <citation type="submission" date="2021-10" db="EMBL/GenBank/DDBJ databases">
        <authorList>
            <person name="Criscuolo A."/>
        </authorList>
    </citation>
    <scope>NUCLEOTIDE SEQUENCE [LARGE SCALE GENOMIC DNA]</scope>
    <source>
        <strain evidence="3">CIP 111883</strain>
    </source>
</reference>
<evidence type="ECO:0000313" key="2">
    <source>
        <dbReference type="EMBL" id="CAG9620493.1"/>
    </source>
</evidence>
<dbReference type="Pfam" id="PF18573">
    <property type="entry name" value="BclA_C"/>
    <property type="match status" value="1"/>
</dbReference>
<dbReference type="Gene3D" id="2.60.120.40">
    <property type="match status" value="1"/>
</dbReference>
<name>A0ABN8ABH4_9BACI</name>
<dbReference type="Proteomes" id="UP000789833">
    <property type="component" value="Unassembled WGS sequence"/>
</dbReference>
<evidence type="ECO:0000313" key="3">
    <source>
        <dbReference type="Proteomes" id="UP000789833"/>
    </source>
</evidence>
<proteinExistence type="predicted"/>
<dbReference type="InterPro" id="IPR041415">
    <property type="entry name" value="BclA_C"/>
</dbReference>